<dbReference type="NCBIfam" id="TIGR02349">
    <property type="entry name" value="DnaJ_bact"/>
    <property type="match status" value="1"/>
</dbReference>
<feature type="binding site" evidence="11">
    <location>
        <position position="191"/>
    </location>
    <ligand>
        <name>Zn(2+)</name>
        <dbReference type="ChEBI" id="CHEBI:29105"/>
        <label>2</label>
    </ligand>
</feature>
<dbReference type="NCBIfam" id="NF008035">
    <property type="entry name" value="PRK10767.1"/>
    <property type="match status" value="1"/>
</dbReference>
<feature type="binding site" evidence="11">
    <location>
        <position position="194"/>
    </location>
    <ligand>
        <name>Zn(2+)</name>
        <dbReference type="ChEBI" id="CHEBI:29105"/>
        <label>2</label>
    </ligand>
</feature>
<sequence>MFLEVPKFLHWEFLVPASKRDYYEVLGVDKKASNDDIKKAYRKLAIKYHPDKNQGDKAAEEKFKEATEAYEILIDEKKRSMYDQFGHAGVDGMSGGGGYDPSAFQGFEDIFGGSFSDIFENLFGGGFSSRSSGFGGRHAGPVRGSNLRYDLQISFVDAVYGKKAELSYTRNEKCSECHGTGSESGSSKRMCPDCKGTGQVRQSTGFFSISRPCPTCGGEGSIIEKPCKKCGGNGLERKKQRIIVTIPAGVENGKRITIPSQGNAGQAGGDYGDLFVFIFVQAHPYFERNGIDLYCAVPISMTQAALGGEINIKSLDEKTLRLKIPAGTQNGKLLRIRGEGVPTGIGRKGDLYIQIQVQIPSKLSSNSKKLLQEISAIEGENENPNLIPLKDLP</sequence>
<evidence type="ECO:0000256" key="4">
    <source>
        <dbReference type="ARBA" id="ARBA00022771"/>
    </source>
</evidence>
<protein>
    <recommendedName>
        <fullName evidence="10 11">Chaperone protein DnaJ</fullName>
    </recommendedName>
</protein>
<dbReference type="PROSITE" id="PS51188">
    <property type="entry name" value="ZF_CR"/>
    <property type="match status" value="1"/>
</dbReference>
<dbReference type="EMBL" id="AGDV01000020">
    <property type="protein sequence ID" value="EMB31661.1"/>
    <property type="molecule type" value="Genomic_DNA"/>
</dbReference>
<proteinExistence type="inferred from homology"/>
<dbReference type="InterPro" id="IPR001305">
    <property type="entry name" value="HSP_DnaJ_Cys-rich_dom"/>
</dbReference>
<feature type="binding site" evidence="11">
    <location>
        <position position="230"/>
    </location>
    <ligand>
        <name>Zn(2+)</name>
        <dbReference type="ChEBI" id="CHEBI:29105"/>
        <label>1</label>
    </ligand>
</feature>
<feature type="repeat" description="CXXCXGXG motif" evidence="11">
    <location>
        <begin position="191"/>
        <end position="198"/>
    </location>
</feature>
<feature type="binding site" evidence="11">
    <location>
        <position position="227"/>
    </location>
    <ligand>
        <name>Zn(2+)</name>
        <dbReference type="ChEBI" id="CHEBI:29105"/>
        <label>1</label>
    </ligand>
</feature>
<feature type="binding site" evidence="11">
    <location>
        <position position="216"/>
    </location>
    <ligand>
        <name>Zn(2+)</name>
        <dbReference type="ChEBI" id="CHEBI:29105"/>
        <label>2</label>
    </ligand>
</feature>
<comment type="subcellular location">
    <subcellularLocation>
        <location evidence="11">Cytoplasm</location>
    </subcellularLocation>
</comment>
<dbReference type="InterPro" id="IPR012724">
    <property type="entry name" value="DnaJ"/>
</dbReference>
<dbReference type="Gene3D" id="1.10.287.110">
    <property type="entry name" value="DnaJ domain"/>
    <property type="match status" value="1"/>
</dbReference>
<comment type="similarity">
    <text evidence="9 11">Belongs to the DnaJ family.</text>
</comment>
<dbReference type="InterPro" id="IPR036410">
    <property type="entry name" value="HSP_DnaJ_Cys-rich_dom_sf"/>
</dbReference>
<evidence type="ECO:0000256" key="2">
    <source>
        <dbReference type="ARBA" id="ARBA00022723"/>
    </source>
</evidence>
<dbReference type="RefSeq" id="WP_002669873.1">
    <property type="nucleotide sequence ID" value="NZ_CM001795.1"/>
</dbReference>
<feature type="binding site" evidence="11">
    <location>
        <position position="174"/>
    </location>
    <ligand>
        <name>Zn(2+)</name>
        <dbReference type="ChEBI" id="CHEBI:29105"/>
        <label>1</label>
    </ligand>
</feature>
<dbReference type="SUPFAM" id="SSF46565">
    <property type="entry name" value="Chaperone J-domain"/>
    <property type="match status" value="1"/>
</dbReference>
<evidence type="ECO:0000256" key="9">
    <source>
        <dbReference type="ARBA" id="ARBA00061004"/>
    </source>
</evidence>
<evidence type="ECO:0000256" key="5">
    <source>
        <dbReference type="ARBA" id="ARBA00022833"/>
    </source>
</evidence>
<feature type="binding site" evidence="11">
    <location>
        <position position="177"/>
    </location>
    <ligand>
        <name>Zn(2+)</name>
        <dbReference type="ChEBI" id="CHEBI:29105"/>
        <label>1</label>
    </ligand>
</feature>
<dbReference type="GeneID" id="2739354"/>
<keyword evidence="5 11" id="KW-0862">Zinc</keyword>
<dbReference type="CDD" id="cd06257">
    <property type="entry name" value="DnaJ"/>
    <property type="match status" value="1"/>
</dbReference>
<dbReference type="InterPro" id="IPR001623">
    <property type="entry name" value="DnaJ_domain"/>
</dbReference>
<comment type="caution">
    <text evidence="15">The sequence shown here is derived from an EMBL/GenBank/DDBJ whole genome shotgun (WGS) entry which is preliminary data.</text>
</comment>
<dbReference type="SUPFAM" id="SSF57938">
    <property type="entry name" value="DnaJ/Hsp40 cysteine-rich domain"/>
    <property type="match status" value="1"/>
</dbReference>
<evidence type="ECO:0000256" key="10">
    <source>
        <dbReference type="ARBA" id="ARBA00067609"/>
    </source>
</evidence>
<dbReference type="InterPro" id="IPR036869">
    <property type="entry name" value="J_dom_sf"/>
</dbReference>
<evidence type="ECO:0000256" key="12">
    <source>
        <dbReference type="PROSITE-ProRule" id="PRU00546"/>
    </source>
</evidence>
<evidence type="ECO:0000256" key="3">
    <source>
        <dbReference type="ARBA" id="ARBA00022737"/>
    </source>
</evidence>
<evidence type="ECO:0000256" key="6">
    <source>
        <dbReference type="ARBA" id="ARBA00023016"/>
    </source>
</evidence>
<evidence type="ECO:0000256" key="7">
    <source>
        <dbReference type="ARBA" id="ARBA00023186"/>
    </source>
</evidence>
<keyword evidence="1 11" id="KW-0235">DNA replication</keyword>
<dbReference type="Gene3D" id="2.60.260.20">
    <property type="entry name" value="Urease metallochaperone UreE, N-terminal domain"/>
    <property type="match status" value="2"/>
</dbReference>
<comment type="function">
    <text evidence="8 11">Participates actively in the response to hyperosmotic and heat shock by preventing the aggregation of stress-denatured proteins and by disaggregating proteins, also in an autonomous, DnaK-independent fashion. Unfolded proteins bind initially to DnaJ; upon interaction with the DnaJ-bound protein, DnaK hydrolyzes its bound ATP, resulting in the formation of a stable complex. GrpE releases ADP from DnaK; ATP binding to DnaK triggers the release of the substrate protein, thus completing the reaction cycle. Several rounds of ATP-dependent interactions between DnaJ, DnaK and GrpE are required for fully efficient folding. Also involved, together with DnaK and GrpE, in the DNA replication of plasmids through activation of initiation proteins.</text>
</comment>
<feature type="binding site" evidence="11">
    <location>
        <position position="213"/>
    </location>
    <ligand>
        <name>Zn(2+)</name>
        <dbReference type="ChEBI" id="CHEBI:29105"/>
        <label>2</label>
    </ligand>
</feature>
<dbReference type="CDD" id="cd10747">
    <property type="entry name" value="DnaJ_C"/>
    <property type="match status" value="1"/>
</dbReference>
<dbReference type="InterPro" id="IPR002939">
    <property type="entry name" value="DnaJ_C"/>
</dbReference>
<dbReference type="CDD" id="cd10719">
    <property type="entry name" value="DnaJ_zf"/>
    <property type="match status" value="1"/>
</dbReference>
<dbReference type="InterPro" id="IPR008971">
    <property type="entry name" value="HSP40/DnaJ_pept-bd"/>
</dbReference>
<dbReference type="GO" id="GO:0009408">
    <property type="term" value="P:response to heat"/>
    <property type="evidence" value="ECO:0007669"/>
    <property type="project" value="InterPro"/>
</dbReference>
<evidence type="ECO:0000259" key="13">
    <source>
        <dbReference type="PROSITE" id="PS50076"/>
    </source>
</evidence>
<dbReference type="HAMAP" id="MF_01152">
    <property type="entry name" value="DnaJ"/>
    <property type="match status" value="1"/>
</dbReference>
<keyword evidence="7 11" id="KW-0143">Chaperone</keyword>
<dbReference type="GO" id="GO:0042026">
    <property type="term" value="P:protein refolding"/>
    <property type="evidence" value="ECO:0007669"/>
    <property type="project" value="TreeGrafter"/>
</dbReference>
<dbReference type="InterPro" id="IPR018253">
    <property type="entry name" value="DnaJ_domain_CS"/>
</dbReference>
<dbReference type="GO" id="GO:0005737">
    <property type="term" value="C:cytoplasm"/>
    <property type="evidence" value="ECO:0007669"/>
    <property type="project" value="UniProtKB-SubCell"/>
</dbReference>
<gene>
    <name evidence="11" type="primary">dnaJ</name>
    <name evidence="15" type="ORF">HMPREF9726_02041</name>
</gene>
<dbReference type="PROSITE" id="PS50076">
    <property type="entry name" value="DNAJ_2"/>
    <property type="match status" value="1"/>
</dbReference>
<accession>A0A0E2E3F7</accession>
<reference evidence="15" key="1">
    <citation type="submission" date="2012-01" db="EMBL/GenBank/DDBJ databases">
        <title>The Genome Sequence of Treponema denticola H-22.</title>
        <authorList>
            <consortium name="The Broad Institute Genome Sequencing Platform"/>
            <person name="Earl A."/>
            <person name="Ward D."/>
            <person name="Feldgarden M."/>
            <person name="Gevers D."/>
            <person name="Blanton J.M."/>
            <person name="Fenno C.J."/>
            <person name="Baranova O.V."/>
            <person name="Mathney J."/>
            <person name="Dewhirst F.E."/>
            <person name="Izard J."/>
            <person name="Young S.K."/>
            <person name="Zeng Q."/>
            <person name="Gargeya S."/>
            <person name="Fitzgerald M."/>
            <person name="Haas B."/>
            <person name="Abouelleil A."/>
            <person name="Alvarado L."/>
            <person name="Arachchi H.M."/>
            <person name="Berlin A."/>
            <person name="Chapman S.B."/>
            <person name="Gearin G."/>
            <person name="Goldberg J."/>
            <person name="Griggs A."/>
            <person name="Gujja S."/>
            <person name="Hansen M."/>
            <person name="Heiman D."/>
            <person name="Howarth C."/>
            <person name="Larimer J."/>
            <person name="Lui A."/>
            <person name="MacDonald P.J.P."/>
            <person name="McCowen C."/>
            <person name="Montmayeur A."/>
            <person name="Murphy C."/>
            <person name="Neiman D."/>
            <person name="Pearson M."/>
            <person name="Priest M."/>
            <person name="Roberts A."/>
            <person name="Saif S."/>
            <person name="Shea T."/>
            <person name="Sisk P."/>
            <person name="Stolte C."/>
            <person name="Sykes S."/>
            <person name="Wortman J."/>
            <person name="Nusbaum C."/>
            <person name="Birren B."/>
        </authorList>
    </citation>
    <scope>NUCLEOTIDE SEQUENCE [LARGE SCALE GENOMIC DNA]</scope>
    <source>
        <strain evidence="15">H-22</strain>
    </source>
</reference>
<comment type="domain">
    <text evidence="11">The J domain is necessary and sufficient to stimulate DnaK ATPase activity. Zinc center 1 plays an important role in the autonomous, DnaK-independent chaperone activity of DnaJ. Zinc center 2 is essential for interaction with DnaK and for DnaJ activity.</text>
</comment>
<dbReference type="SMART" id="SM00271">
    <property type="entry name" value="DnaJ"/>
    <property type="match status" value="1"/>
</dbReference>
<evidence type="ECO:0000256" key="11">
    <source>
        <dbReference type="HAMAP-Rule" id="MF_01152"/>
    </source>
</evidence>
<dbReference type="GO" id="GO:0008270">
    <property type="term" value="F:zinc ion binding"/>
    <property type="evidence" value="ECO:0007669"/>
    <property type="project" value="UniProtKB-UniRule"/>
</dbReference>
<name>A0A0E2E3F7_TREDN</name>
<dbReference type="PANTHER" id="PTHR43096">
    <property type="entry name" value="DNAJ HOMOLOG 1, MITOCHONDRIAL-RELATED"/>
    <property type="match status" value="1"/>
</dbReference>
<feature type="repeat" description="CXXCXGXG motif" evidence="11">
    <location>
        <begin position="213"/>
        <end position="220"/>
    </location>
</feature>
<dbReference type="PROSITE" id="PS00636">
    <property type="entry name" value="DNAJ_1"/>
    <property type="match status" value="1"/>
</dbReference>
<keyword evidence="2 11" id="KW-0479">Metal-binding</keyword>
<dbReference type="PATRIC" id="fig|999432.5.peg.2121"/>
<keyword evidence="3 11" id="KW-0677">Repeat</keyword>
<dbReference type="Pfam" id="PF00684">
    <property type="entry name" value="DnaJ_CXXCXGXG"/>
    <property type="match status" value="1"/>
</dbReference>
<dbReference type="Pfam" id="PF01556">
    <property type="entry name" value="DnaJ_C"/>
    <property type="match status" value="1"/>
</dbReference>
<dbReference type="GO" id="GO:0051082">
    <property type="term" value="F:unfolded protein binding"/>
    <property type="evidence" value="ECO:0007669"/>
    <property type="project" value="UniProtKB-UniRule"/>
</dbReference>
<feature type="repeat" description="CXXCXGXG motif" evidence="11">
    <location>
        <begin position="227"/>
        <end position="234"/>
    </location>
</feature>
<keyword evidence="6 11" id="KW-0346">Stress response</keyword>
<dbReference type="PANTHER" id="PTHR43096:SF52">
    <property type="entry name" value="DNAJ HOMOLOG 1, MITOCHONDRIAL-RELATED"/>
    <property type="match status" value="1"/>
</dbReference>
<dbReference type="GO" id="GO:0031072">
    <property type="term" value="F:heat shock protein binding"/>
    <property type="evidence" value="ECO:0007669"/>
    <property type="project" value="InterPro"/>
</dbReference>
<evidence type="ECO:0000313" key="15">
    <source>
        <dbReference type="EMBL" id="EMB31661.1"/>
    </source>
</evidence>
<dbReference type="AlphaFoldDB" id="A0A0E2E3F7"/>
<dbReference type="Pfam" id="PF00226">
    <property type="entry name" value="DnaJ"/>
    <property type="match status" value="1"/>
</dbReference>
<dbReference type="GO" id="GO:0006260">
    <property type="term" value="P:DNA replication"/>
    <property type="evidence" value="ECO:0007669"/>
    <property type="project" value="UniProtKB-KW"/>
</dbReference>
<dbReference type="Gene3D" id="2.10.230.10">
    <property type="entry name" value="Heat shock protein DnaJ, cysteine-rich domain"/>
    <property type="match status" value="1"/>
</dbReference>
<dbReference type="FunFam" id="2.10.230.10:FF:000002">
    <property type="entry name" value="Molecular chaperone DnaJ"/>
    <property type="match status" value="1"/>
</dbReference>
<evidence type="ECO:0000259" key="14">
    <source>
        <dbReference type="PROSITE" id="PS51188"/>
    </source>
</evidence>
<keyword evidence="4 11" id="KW-0863">Zinc-finger</keyword>
<comment type="subunit">
    <text evidence="11">Homodimer.</text>
</comment>
<dbReference type="SUPFAM" id="SSF49493">
    <property type="entry name" value="HSP40/DnaJ peptide-binding domain"/>
    <property type="match status" value="2"/>
</dbReference>
<dbReference type="PRINTS" id="PR00625">
    <property type="entry name" value="JDOMAIN"/>
</dbReference>
<dbReference type="GO" id="GO:0005524">
    <property type="term" value="F:ATP binding"/>
    <property type="evidence" value="ECO:0007669"/>
    <property type="project" value="InterPro"/>
</dbReference>
<keyword evidence="11" id="KW-0963">Cytoplasm</keyword>
<feature type="domain" description="J" evidence="13">
    <location>
        <begin position="21"/>
        <end position="86"/>
    </location>
</feature>
<organism evidence="15">
    <name type="scientific">Treponema denticola H-22</name>
    <dbReference type="NCBI Taxonomy" id="999432"/>
    <lineage>
        <taxon>Bacteria</taxon>
        <taxon>Pseudomonadati</taxon>
        <taxon>Spirochaetota</taxon>
        <taxon>Spirochaetia</taxon>
        <taxon>Spirochaetales</taxon>
        <taxon>Treponemataceae</taxon>
        <taxon>Treponema</taxon>
    </lineage>
</organism>
<dbReference type="HOGENOM" id="CLU_017633_0_7_12"/>
<dbReference type="Proteomes" id="UP000011705">
    <property type="component" value="Chromosome"/>
</dbReference>
<feature type="zinc finger region" description="CR-type" evidence="12">
    <location>
        <begin position="161"/>
        <end position="239"/>
    </location>
</feature>
<dbReference type="FunFam" id="2.60.260.20:FF:000005">
    <property type="entry name" value="Chaperone protein dnaJ 1, mitochondrial"/>
    <property type="match status" value="1"/>
</dbReference>
<feature type="repeat" description="CXXCXGXG motif" evidence="11">
    <location>
        <begin position="174"/>
        <end position="181"/>
    </location>
</feature>
<dbReference type="FunFam" id="1.10.287.110:FF:000034">
    <property type="entry name" value="Chaperone protein DnaJ"/>
    <property type="match status" value="1"/>
</dbReference>
<feature type="domain" description="CR-type" evidence="14">
    <location>
        <begin position="161"/>
        <end position="239"/>
    </location>
</feature>
<evidence type="ECO:0000256" key="8">
    <source>
        <dbReference type="ARBA" id="ARBA00053423"/>
    </source>
</evidence>
<evidence type="ECO:0000256" key="1">
    <source>
        <dbReference type="ARBA" id="ARBA00022705"/>
    </source>
</evidence>
<comment type="cofactor">
    <cofactor evidence="11">
        <name>Zn(2+)</name>
        <dbReference type="ChEBI" id="CHEBI:29105"/>
    </cofactor>
    <text evidence="11">Binds 2 Zn(2+) ions per monomer.</text>
</comment>